<feature type="region of interest" description="Disordered" evidence="1">
    <location>
        <begin position="56"/>
        <end position="85"/>
    </location>
</feature>
<evidence type="ECO:0000256" key="1">
    <source>
        <dbReference type="SAM" id="MobiDB-lite"/>
    </source>
</evidence>
<reference evidence="2 3" key="1">
    <citation type="journal article" date="2019" name="Nat. Ecol. Evol.">
        <title>Megaphylogeny resolves global patterns of mushroom evolution.</title>
        <authorList>
            <person name="Varga T."/>
            <person name="Krizsan K."/>
            <person name="Foldi C."/>
            <person name="Dima B."/>
            <person name="Sanchez-Garcia M."/>
            <person name="Sanchez-Ramirez S."/>
            <person name="Szollosi G.J."/>
            <person name="Szarkandi J.G."/>
            <person name="Papp V."/>
            <person name="Albert L."/>
            <person name="Andreopoulos W."/>
            <person name="Angelini C."/>
            <person name="Antonin V."/>
            <person name="Barry K.W."/>
            <person name="Bougher N.L."/>
            <person name="Buchanan P."/>
            <person name="Buyck B."/>
            <person name="Bense V."/>
            <person name="Catcheside P."/>
            <person name="Chovatia M."/>
            <person name="Cooper J."/>
            <person name="Damon W."/>
            <person name="Desjardin D."/>
            <person name="Finy P."/>
            <person name="Geml J."/>
            <person name="Haridas S."/>
            <person name="Hughes K."/>
            <person name="Justo A."/>
            <person name="Karasinski D."/>
            <person name="Kautmanova I."/>
            <person name="Kiss B."/>
            <person name="Kocsube S."/>
            <person name="Kotiranta H."/>
            <person name="LaButti K.M."/>
            <person name="Lechner B.E."/>
            <person name="Liimatainen K."/>
            <person name="Lipzen A."/>
            <person name="Lukacs Z."/>
            <person name="Mihaltcheva S."/>
            <person name="Morgado L.N."/>
            <person name="Niskanen T."/>
            <person name="Noordeloos M.E."/>
            <person name="Ohm R.A."/>
            <person name="Ortiz-Santana B."/>
            <person name="Ovrebo C."/>
            <person name="Racz N."/>
            <person name="Riley R."/>
            <person name="Savchenko A."/>
            <person name="Shiryaev A."/>
            <person name="Soop K."/>
            <person name="Spirin V."/>
            <person name="Szebenyi C."/>
            <person name="Tomsovsky M."/>
            <person name="Tulloss R.E."/>
            <person name="Uehling J."/>
            <person name="Grigoriev I.V."/>
            <person name="Vagvolgyi C."/>
            <person name="Papp T."/>
            <person name="Martin F.M."/>
            <person name="Miettinen O."/>
            <person name="Hibbett D.S."/>
            <person name="Nagy L.G."/>
        </authorList>
    </citation>
    <scope>NUCLEOTIDE SEQUENCE [LARGE SCALE GENOMIC DNA]</scope>
    <source>
        <strain evidence="2 3">CBS 962.96</strain>
    </source>
</reference>
<feature type="compositionally biased region" description="Polar residues" evidence="1">
    <location>
        <begin position="68"/>
        <end position="85"/>
    </location>
</feature>
<organism evidence="2 3">
    <name type="scientific">Dendrothele bispora (strain CBS 962.96)</name>
    <dbReference type="NCBI Taxonomy" id="1314807"/>
    <lineage>
        <taxon>Eukaryota</taxon>
        <taxon>Fungi</taxon>
        <taxon>Dikarya</taxon>
        <taxon>Basidiomycota</taxon>
        <taxon>Agaricomycotina</taxon>
        <taxon>Agaricomycetes</taxon>
        <taxon>Agaricomycetidae</taxon>
        <taxon>Agaricales</taxon>
        <taxon>Agaricales incertae sedis</taxon>
        <taxon>Dendrothele</taxon>
    </lineage>
</organism>
<sequence length="255" mass="27097">MRVSGFTETLHGAHHVDARGANFNAVNGNQNITVNTGAVNHFHFYINVNSSSSSLNQGHATQAIGRPSHSTSLLSHAQPTSQQTLPDTISTAQKLEKPRGIFKSTGPLIPFLLPFHWQRFSLCGANLVRSSRQRRGSGEADTPDGSRQSIPLHVIANLGYGPGTATPVTSDSPGYESGEIGMPEPITFPSPEVYHYPALPSRAHTLPFPTPILQQSAAPAASGGTATPASTTLQRSATDSLVRLAHLSFPVPQQI</sequence>
<dbReference type="EMBL" id="ML179487">
    <property type="protein sequence ID" value="THU86658.1"/>
    <property type="molecule type" value="Genomic_DNA"/>
</dbReference>
<dbReference type="AlphaFoldDB" id="A0A4S8LE30"/>
<keyword evidence="3" id="KW-1185">Reference proteome</keyword>
<dbReference type="Proteomes" id="UP000297245">
    <property type="component" value="Unassembled WGS sequence"/>
</dbReference>
<gene>
    <name evidence="2" type="ORF">K435DRAFT_868073</name>
</gene>
<evidence type="ECO:0000313" key="3">
    <source>
        <dbReference type="Proteomes" id="UP000297245"/>
    </source>
</evidence>
<protein>
    <submittedName>
        <fullName evidence="2">Uncharacterized protein</fullName>
    </submittedName>
</protein>
<proteinExistence type="predicted"/>
<name>A0A4S8LE30_DENBC</name>
<evidence type="ECO:0000313" key="2">
    <source>
        <dbReference type="EMBL" id="THU86658.1"/>
    </source>
</evidence>
<accession>A0A4S8LE30</accession>